<dbReference type="InterPro" id="IPR002365">
    <property type="entry name" value="Terpene_synthase_CS"/>
</dbReference>
<dbReference type="InterPro" id="IPR008930">
    <property type="entry name" value="Terpenoid_cyclase/PrenylTrfase"/>
</dbReference>
<dbReference type="InterPro" id="IPR018333">
    <property type="entry name" value="Squalene_cyclase"/>
</dbReference>
<reference evidence="4" key="2">
    <citation type="submission" date="2015-03" db="UniProtKB">
        <authorList>
            <consortium name="EnsemblPlants"/>
        </authorList>
    </citation>
    <scope>IDENTIFICATION</scope>
</reference>
<dbReference type="PANTHER" id="PTHR11764">
    <property type="entry name" value="TERPENE CYCLASE/MUTASE FAMILY MEMBER"/>
    <property type="match status" value="1"/>
</dbReference>
<dbReference type="Proteomes" id="UP000032141">
    <property type="component" value="Chromosome C4"/>
</dbReference>
<dbReference type="GO" id="GO:0042300">
    <property type="term" value="F:beta-amyrin synthase activity"/>
    <property type="evidence" value="ECO:0007669"/>
    <property type="project" value="TreeGrafter"/>
</dbReference>
<proteinExistence type="inferred from homology"/>
<dbReference type="Gene3D" id="1.50.10.20">
    <property type="match status" value="1"/>
</dbReference>
<evidence type="ECO:0000259" key="3">
    <source>
        <dbReference type="Pfam" id="PF13243"/>
    </source>
</evidence>
<protein>
    <recommendedName>
        <fullName evidence="3">Squalene cyclase C-terminal domain-containing protein</fullName>
    </recommendedName>
</protein>
<dbReference type="GO" id="GO:0005811">
    <property type="term" value="C:lipid droplet"/>
    <property type="evidence" value="ECO:0007669"/>
    <property type="project" value="InterPro"/>
</dbReference>
<dbReference type="Pfam" id="PF13243">
    <property type="entry name" value="SQHop_cyclase_C"/>
    <property type="match status" value="1"/>
</dbReference>
<keyword evidence="2" id="KW-0677">Repeat</keyword>
<evidence type="ECO:0000256" key="1">
    <source>
        <dbReference type="ARBA" id="ARBA00009755"/>
    </source>
</evidence>
<dbReference type="STRING" id="109376.A0A0D3BT26"/>
<sequence length="637" mass="72996">MISEKVLMPPDDNSITWHEINILLFHQASSQDRLAVNGLGTFAKCCYQSSIKAKHCFAIKPYSIDEIASCIKLLVTSPAVSNGDVVVLQHVTLIKMETLPTRRTQFIILHFVLLLVRSENRTSEPDKRCFFELCLQKLHQQKLVADFSRRTPTLFSAVTSSRHQQPCGSRQAPYSSRRPRTLLHTKEALISLSLDLFVKTISASRLTSTRLLLIKARDFIMGSFRLSQQYREDTPVHGDSIATFLSWRSFAQPSPEVRSESEVCQRQLARDSPSMTLRLWQPNHDSPFMAIVYDIEFFSNIMAEREYVECTSSIIQAFVMFKQLYPDYMTKEFTKSIEIAVQFIESKQMLDGSWCGNWGICFIYGTWFALSRLAAIDKAYNNCLSTRRGKDFLLSVQNEDGGWGKSYLSCPEQRYIPLEGGGSNLVQTSCAMVGLIHAGQAERDVMPLHNAAKFIIRNSRSIHEYMHATLCYIPKHLPIMDVGVENGCDEVHVQIPEEENVETFFDKYFFEIDYSLRKALRRKRESSDKSLKRVATQRPNACSVRSLRSDRASIPLGRYVTTELEPKLGRYIARSLRSDRALFQNVDTTLVHAFSSTLRCYLPKTVASPFHVLRYSKLSIKLYHKNRGEFVLYRKKP</sequence>
<dbReference type="PROSITE" id="PS01074">
    <property type="entry name" value="TERPENE_SYNTHASES"/>
    <property type="match status" value="1"/>
</dbReference>
<dbReference type="PANTHER" id="PTHR11764:SF52">
    <property type="entry name" value="AMYRIN SYNTHASE LUP2-RELATED"/>
    <property type="match status" value="1"/>
</dbReference>
<reference evidence="4 5" key="1">
    <citation type="journal article" date="2014" name="Genome Biol.">
        <title>Transcriptome and methylome profiling reveals relics of genome dominance in the mesopolyploid Brassica oleracea.</title>
        <authorList>
            <person name="Parkin I.A."/>
            <person name="Koh C."/>
            <person name="Tang H."/>
            <person name="Robinson S.J."/>
            <person name="Kagale S."/>
            <person name="Clarke W.E."/>
            <person name="Town C.D."/>
            <person name="Nixon J."/>
            <person name="Krishnakumar V."/>
            <person name="Bidwell S.L."/>
            <person name="Denoeud F."/>
            <person name="Belcram H."/>
            <person name="Links M.G."/>
            <person name="Just J."/>
            <person name="Clarke C."/>
            <person name="Bender T."/>
            <person name="Huebert T."/>
            <person name="Mason A.S."/>
            <person name="Pires J.C."/>
            <person name="Barker G."/>
            <person name="Moore J."/>
            <person name="Walley P.G."/>
            <person name="Manoli S."/>
            <person name="Batley J."/>
            <person name="Edwards D."/>
            <person name="Nelson M.N."/>
            <person name="Wang X."/>
            <person name="Paterson A.H."/>
            <person name="King G."/>
            <person name="Bancroft I."/>
            <person name="Chalhoub B."/>
            <person name="Sharpe A.G."/>
        </authorList>
    </citation>
    <scope>NUCLEOTIDE SEQUENCE</scope>
    <source>
        <strain evidence="4 5">cv. TO1000</strain>
    </source>
</reference>
<dbReference type="InterPro" id="IPR032696">
    <property type="entry name" value="SQ_cyclase_C"/>
</dbReference>
<dbReference type="EnsemblPlants" id="Bo4g050880.1">
    <property type="protein sequence ID" value="Bo4g050880.1"/>
    <property type="gene ID" value="Bo4g050880"/>
</dbReference>
<name>A0A0D3BT26_BRAOL</name>
<dbReference type="GO" id="GO:0016104">
    <property type="term" value="P:triterpenoid biosynthetic process"/>
    <property type="evidence" value="ECO:0007669"/>
    <property type="project" value="InterPro"/>
</dbReference>
<dbReference type="HOGENOM" id="CLU_429847_0_0_1"/>
<feature type="domain" description="Squalene cyclase C-terminal" evidence="3">
    <location>
        <begin position="328"/>
        <end position="445"/>
    </location>
</feature>
<accession>A0A0D3BT26</accession>
<dbReference type="eggNOG" id="KOG0497">
    <property type="taxonomic scope" value="Eukaryota"/>
</dbReference>
<keyword evidence="5" id="KW-1185">Reference proteome</keyword>
<evidence type="ECO:0000313" key="5">
    <source>
        <dbReference type="Proteomes" id="UP000032141"/>
    </source>
</evidence>
<dbReference type="Gramene" id="Bo4g050880.1">
    <property type="protein sequence ID" value="Bo4g050880.1"/>
    <property type="gene ID" value="Bo4g050880"/>
</dbReference>
<organism evidence="4 5">
    <name type="scientific">Brassica oleracea var. oleracea</name>
    <dbReference type="NCBI Taxonomy" id="109376"/>
    <lineage>
        <taxon>Eukaryota</taxon>
        <taxon>Viridiplantae</taxon>
        <taxon>Streptophyta</taxon>
        <taxon>Embryophyta</taxon>
        <taxon>Tracheophyta</taxon>
        <taxon>Spermatophyta</taxon>
        <taxon>Magnoliopsida</taxon>
        <taxon>eudicotyledons</taxon>
        <taxon>Gunneridae</taxon>
        <taxon>Pentapetalae</taxon>
        <taxon>rosids</taxon>
        <taxon>malvids</taxon>
        <taxon>Brassicales</taxon>
        <taxon>Brassicaceae</taxon>
        <taxon>Brassiceae</taxon>
        <taxon>Brassica</taxon>
    </lineage>
</organism>
<dbReference type="AlphaFoldDB" id="A0A0D3BT26"/>
<dbReference type="SUPFAM" id="SSF48239">
    <property type="entry name" value="Terpenoid cyclases/Protein prenyltransferases"/>
    <property type="match status" value="1"/>
</dbReference>
<comment type="similarity">
    <text evidence="1">Belongs to the terpene cyclase/mutase family.</text>
</comment>
<evidence type="ECO:0000313" key="4">
    <source>
        <dbReference type="EnsemblPlants" id="Bo4g050880.1"/>
    </source>
</evidence>
<evidence type="ECO:0000256" key="2">
    <source>
        <dbReference type="ARBA" id="ARBA00022737"/>
    </source>
</evidence>